<dbReference type="WBParaSite" id="EVEC_0000903901-mRNA-1">
    <property type="protein sequence ID" value="EVEC_0000903901-mRNA-1"/>
    <property type="gene ID" value="EVEC_0000903901"/>
</dbReference>
<dbReference type="Proteomes" id="UP000274131">
    <property type="component" value="Unassembled WGS sequence"/>
</dbReference>
<dbReference type="STRING" id="51028.A0A0N4VED3"/>
<feature type="compositionally biased region" description="Basic and acidic residues" evidence="1">
    <location>
        <begin position="11"/>
        <end position="23"/>
    </location>
</feature>
<keyword evidence="3" id="KW-1185">Reference proteome</keyword>
<evidence type="ECO:0000313" key="2">
    <source>
        <dbReference type="EMBL" id="VDD93729.1"/>
    </source>
</evidence>
<accession>A0A0N4VED3</accession>
<feature type="compositionally biased region" description="Polar residues" evidence="1">
    <location>
        <begin position="1"/>
        <end position="10"/>
    </location>
</feature>
<evidence type="ECO:0000313" key="3">
    <source>
        <dbReference type="Proteomes" id="UP000274131"/>
    </source>
</evidence>
<evidence type="ECO:0000313" key="4">
    <source>
        <dbReference type="WBParaSite" id="EVEC_0000903901-mRNA-1"/>
    </source>
</evidence>
<dbReference type="EMBL" id="UXUI01009445">
    <property type="protein sequence ID" value="VDD93729.1"/>
    <property type="molecule type" value="Genomic_DNA"/>
</dbReference>
<protein>
    <submittedName>
        <fullName evidence="4">Cardiomyopathy-associated protein 5</fullName>
    </submittedName>
</protein>
<feature type="compositionally biased region" description="Polar residues" evidence="1">
    <location>
        <begin position="133"/>
        <end position="151"/>
    </location>
</feature>
<evidence type="ECO:0000256" key="1">
    <source>
        <dbReference type="SAM" id="MobiDB-lite"/>
    </source>
</evidence>
<reference evidence="4" key="1">
    <citation type="submission" date="2017-02" db="UniProtKB">
        <authorList>
            <consortium name="WormBaseParasite"/>
        </authorList>
    </citation>
    <scope>IDENTIFICATION</scope>
</reference>
<feature type="region of interest" description="Disordered" evidence="1">
    <location>
        <begin position="177"/>
        <end position="261"/>
    </location>
</feature>
<organism evidence="4">
    <name type="scientific">Enterobius vermicularis</name>
    <name type="common">Human pinworm</name>
    <dbReference type="NCBI Taxonomy" id="51028"/>
    <lineage>
        <taxon>Eukaryota</taxon>
        <taxon>Metazoa</taxon>
        <taxon>Ecdysozoa</taxon>
        <taxon>Nematoda</taxon>
        <taxon>Chromadorea</taxon>
        <taxon>Rhabditida</taxon>
        <taxon>Spirurina</taxon>
        <taxon>Oxyuridomorpha</taxon>
        <taxon>Oxyuroidea</taxon>
        <taxon>Oxyuridae</taxon>
        <taxon>Enterobius</taxon>
    </lineage>
</organism>
<feature type="region of interest" description="Disordered" evidence="1">
    <location>
        <begin position="133"/>
        <end position="165"/>
    </location>
</feature>
<sequence length="327" mass="36476">MEQEGQTSDSGIHHNQGEHEHESLVGNLEIPGSRQEEFSQNIQHNIPGVTLVPADRSGITTGELDQHLNFEDERKTVEGKTAKELVSDVIATAAEASREEPQYYTETTLQLHPEATESKFELEHPRVEQGLLEQSDSPREMTTNTLGTTEESPLHLKTKQESHAEEVSGIYLKEEEHAAEEKHELPAAKQGFEQEKPVYSKEEQEGTQLVTGFEAGAGGEEEEKSLESHDSSAGSAPPLKLHHGFEEKPRPPTPPKPLDDELVKPTSIHVGAPLHKYNDQKTIKFIQFFAASHTEHPHSILKHGKGECCSFKNLDPRRKLQFIAIFS</sequence>
<gene>
    <name evidence="2" type="ORF">EVEC_LOCUS8480</name>
</gene>
<feature type="compositionally biased region" description="Basic and acidic residues" evidence="1">
    <location>
        <begin position="152"/>
        <end position="165"/>
    </location>
</feature>
<name>A0A0N4VED3_ENTVE</name>
<feature type="region of interest" description="Disordered" evidence="1">
    <location>
        <begin position="1"/>
        <end position="40"/>
    </location>
</feature>
<reference evidence="2 3" key="2">
    <citation type="submission" date="2018-10" db="EMBL/GenBank/DDBJ databases">
        <authorList>
            <consortium name="Pathogen Informatics"/>
        </authorList>
    </citation>
    <scope>NUCLEOTIDE SEQUENCE [LARGE SCALE GENOMIC DNA]</scope>
</reference>
<dbReference type="AlphaFoldDB" id="A0A0N4VED3"/>
<proteinExistence type="predicted"/>
<feature type="compositionally biased region" description="Basic and acidic residues" evidence="1">
    <location>
        <begin position="177"/>
        <end position="204"/>
    </location>
</feature>